<dbReference type="Pfam" id="PF23598">
    <property type="entry name" value="LRR_14"/>
    <property type="match status" value="1"/>
</dbReference>
<dbReference type="InterPro" id="IPR055414">
    <property type="entry name" value="LRR_R13L4/SHOC2-like"/>
</dbReference>
<keyword evidence="3" id="KW-0677">Repeat</keyword>
<organism evidence="12 13">
    <name type="scientific">Triticum turgidum subsp. durum</name>
    <name type="common">Durum wheat</name>
    <name type="synonym">Triticum durum</name>
    <dbReference type="NCBI Taxonomy" id="4567"/>
    <lineage>
        <taxon>Eukaryota</taxon>
        <taxon>Viridiplantae</taxon>
        <taxon>Streptophyta</taxon>
        <taxon>Embryophyta</taxon>
        <taxon>Tracheophyta</taxon>
        <taxon>Spermatophyta</taxon>
        <taxon>Magnoliopsida</taxon>
        <taxon>Liliopsida</taxon>
        <taxon>Poales</taxon>
        <taxon>Poaceae</taxon>
        <taxon>BOP clade</taxon>
        <taxon>Pooideae</taxon>
        <taxon>Triticodae</taxon>
        <taxon>Triticeae</taxon>
        <taxon>Triticinae</taxon>
        <taxon>Triticum</taxon>
    </lineage>
</organism>
<protein>
    <submittedName>
        <fullName evidence="12">Uncharacterized protein</fullName>
    </submittedName>
</protein>
<dbReference type="InterPro" id="IPR027417">
    <property type="entry name" value="P-loop_NTPase"/>
</dbReference>
<evidence type="ECO:0000256" key="4">
    <source>
        <dbReference type="ARBA" id="ARBA00022741"/>
    </source>
</evidence>
<dbReference type="InterPro" id="IPR038005">
    <property type="entry name" value="RX-like_CC"/>
</dbReference>
<dbReference type="Gene3D" id="1.20.5.4130">
    <property type="match status" value="1"/>
</dbReference>
<accession>A0A9R0QQM0</accession>
<dbReference type="InterPro" id="IPR042197">
    <property type="entry name" value="Apaf_helical"/>
</dbReference>
<dbReference type="Pfam" id="PF00931">
    <property type="entry name" value="NB-ARC"/>
    <property type="match status" value="1"/>
</dbReference>
<dbReference type="GO" id="GO:0005506">
    <property type="term" value="F:iron ion binding"/>
    <property type="evidence" value="ECO:0007669"/>
    <property type="project" value="InterPro"/>
</dbReference>
<dbReference type="Pfam" id="PF18052">
    <property type="entry name" value="Rx_N"/>
    <property type="match status" value="1"/>
</dbReference>
<dbReference type="InterPro" id="IPR032675">
    <property type="entry name" value="LRR_dom_sf"/>
</dbReference>
<comment type="similarity">
    <text evidence="1">Belongs to the disease resistance NB-LRR family.</text>
</comment>
<keyword evidence="4" id="KW-0547">Nucleotide-binding</keyword>
<dbReference type="InterPro" id="IPR002182">
    <property type="entry name" value="NB-ARC"/>
</dbReference>
<evidence type="ECO:0000259" key="11">
    <source>
        <dbReference type="Pfam" id="PF23598"/>
    </source>
</evidence>
<keyword evidence="6" id="KW-0175">Coiled coil</keyword>
<name>A0A9R0QQM0_TRITD</name>
<evidence type="ECO:0000256" key="6">
    <source>
        <dbReference type="ARBA" id="ARBA00023054"/>
    </source>
</evidence>
<evidence type="ECO:0000259" key="10">
    <source>
        <dbReference type="Pfam" id="PF23559"/>
    </source>
</evidence>
<dbReference type="CDD" id="cd14798">
    <property type="entry name" value="RX-CC_like"/>
    <property type="match status" value="1"/>
</dbReference>
<keyword evidence="13" id="KW-1185">Reference proteome</keyword>
<dbReference type="EMBL" id="LT934112">
    <property type="protein sequence ID" value="VAH14301.1"/>
    <property type="molecule type" value="Genomic_DNA"/>
</dbReference>
<keyword evidence="5" id="KW-0611">Plant defense</keyword>
<dbReference type="GO" id="GO:0002758">
    <property type="term" value="P:innate immune response-activating signaling pathway"/>
    <property type="evidence" value="ECO:0007669"/>
    <property type="project" value="UniProtKB-ARBA"/>
</dbReference>
<dbReference type="GO" id="GO:0043531">
    <property type="term" value="F:ADP binding"/>
    <property type="evidence" value="ECO:0007669"/>
    <property type="project" value="InterPro"/>
</dbReference>
<feature type="domain" description="Disease resistance N-terminal" evidence="9">
    <location>
        <begin position="76"/>
        <end position="162"/>
    </location>
</feature>
<dbReference type="GO" id="GO:0042742">
    <property type="term" value="P:defense response to bacterium"/>
    <property type="evidence" value="ECO:0007669"/>
    <property type="project" value="UniProtKB-ARBA"/>
</dbReference>
<keyword evidence="2" id="KW-0433">Leucine-rich repeat</keyword>
<dbReference type="Gene3D" id="3.40.50.300">
    <property type="entry name" value="P-loop containing nucleotide triphosphate hydrolases"/>
    <property type="match status" value="1"/>
</dbReference>
<feature type="domain" description="NB-ARC" evidence="8">
    <location>
        <begin position="263"/>
        <end position="350"/>
    </location>
</feature>
<dbReference type="Gene3D" id="1.10.10.10">
    <property type="entry name" value="Winged helix-like DNA-binding domain superfamily/Winged helix DNA-binding domain"/>
    <property type="match status" value="1"/>
</dbReference>
<evidence type="ECO:0000313" key="12">
    <source>
        <dbReference type="EMBL" id="VAH14301.1"/>
    </source>
</evidence>
<evidence type="ECO:0000256" key="1">
    <source>
        <dbReference type="ARBA" id="ARBA00008894"/>
    </source>
</evidence>
<feature type="region of interest" description="Disordered" evidence="7">
    <location>
        <begin position="1"/>
        <end position="31"/>
    </location>
</feature>
<sequence length="1041" mass="117798">MASLPDLPLPPHSDPSPFHKGARGCLADPGEAPEPSPLVRLLRAIDRHLLTPWEVRSKLAGERPMEAAVVTVSTGVMKPLLSKLFKLLLEEHGKLKGVRHDAKFIGDELRSMKAALEVLADEEQLEPAMRIWRDDVRELSYDMEDCIDVFVAHVDHEPDGRTTLKKFVDMLKKPKHRHQTASEIVKLKARATQASERHKRYNIIRPTPCISSCSIDPRLPALYAEVDELVGIDGPKDDIIDWFQWEATSTQPQVLSIVGSGGLAFVSVSRNPDMRKTLRDIAGGVGFSDYTLDDHVQQLISKLRQYLKDERYFVVIDDVWSADAWETIRLVLLNNNHGSRIITTTRGGHVYRMEPLTFDDSKRLFFRRAFGPEDLCYPHLEKVSNEILRKCSGLPLAIITVSSLLADQHAEDEWKRVLAAIGSALANDSGADKMTKILSLSYFDLPHHLRACLLYLSIFPEDSAIWKQRLIHKWIAEGFIHEKQGRSRYEIGETYFNELINRSLIQPVGATFSQVESCQVHDIILDFITCKAAEENFVTKFSDVEDGHNSCYRVRRLLVGNNSNEKVAISAPILSHVRSLIIYAHAPQVSLLIFPVLRVLDLGKCWWLEDHHVANIEKLLLLKYLCLANVTLLPKKIGELQYLETLGIANTRILEMPLAVTSLQRLASLNVHYHISFPDGMIGKMQSLEDIETLGVHSYEQGKSLQEFSQLTKMRRLKVQLGMFELWEGTGQIEDLHGYLGTLVSSCNLRHLNISKLSSDVLAVKTYFPLSLESWCPTTPCSLQELHITYCYIDKVPNWMSLLRNLRELEIYVVSVRPEDVRILGSIPTLLILKLKTFNGTDGRILIHGFSNLKYFHLELLYCGTSLEFEEGSMPRLEHLELEFRVHQMDCLNGSLNFGIQHLSALRKVEVCIFGNFGNKDNAMAGLECCFGKSIGILIEADIEMLPNCSSFLLQYGNVAYGNVACEHYTKMVETEYEKEDEAGRGKVGSAGAPHWHLRVLLRQMGIVEEDFLSFIGESLITFFPSPKWPSLVALPGWFLL</sequence>
<dbReference type="SUPFAM" id="SSF52540">
    <property type="entry name" value="P-loop containing nucleoside triphosphate hydrolases"/>
    <property type="match status" value="1"/>
</dbReference>
<dbReference type="GO" id="GO:0009626">
    <property type="term" value="P:plant-type hypersensitive response"/>
    <property type="evidence" value="ECO:0007669"/>
    <property type="project" value="UniProtKB-ARBA"/>
</dbReference>
<dbReference type="Gene3D" id="1.10.8.430">
    <property type="entry name" value="Helical domain of apoptotic protease-activating factors"/>
    <property type="match status" value="1"/>
</dbReference>
<evidence type="ECO:0000259" key="9">
    <source>
        <dbReference type="Pfam" id="PF18052"/>
    </source>
</evidence>
<dbReference type="SUPFAM" id="SSF52058">
    <property type="entry name" value="L domain-like"/>
    <property type="match status" value="1"/>
</dbReference>
<feature type="domain" description="Disease resistance protein winged helix" evidence="10">
    <location>
        <begin position="458"/>
        <end position="528"/>
    </location>
</feature>
<dbReference type="InterPro" id="IPR058922">
    <property type="entry name" value="WHD_DRP"/>
</dbReference>
<dbReference type="Proteomes" id="UP000324705">
    <property type="component" value="Chromosome 1B"/>
</dbReference>
<dbReference type="Gramene" id="TRITD1Bv1G043300.2">
    <property type="protein sequence ID" value="TRITD1Bv1G043300.2"/>
    <property type="gene ID" value="TRITD1Bv1G043300"/>
</dbReference>
<dbReference type="FunFam" id="1.10.10.10:FF:000322">
    <property type="entry name" value="Probable disease resistance protein At1g63360"/>
    <property type="match status" value="1"/>
</dbReference>
<dbReference type="InterPro" id="IPR036388">
    <property type="entry name" value="WH-like_DNA-bd_sf"/>
</dbReference>
<gene>
    <name evidence="12" type="ORF">TRITD_1Bv1G043300</name>
</gene>
<evidence type="ECO:0000256" key="5">
    <source>
        <dbReference type="ARBA" id="ARBA00022821"/>
    </source>
</evidence>
<evidence type="ECO:0000259" key="8">
    <source>
        <dbReference type="Pfam" id="PF00931"/>
    </source>
</evidence>
<dbReference type="InterPro" id="IPR041118">
    <property type="entry name" value="Rx_N"/>
</dbReference>
<feature type="domain" description="Disease resistance R13L4/SHOC-2-like LRR" evidence="11">
    <location>
        <begin position="576"/>
        <end position="915"/>
    </location>
</feature>
<proteinExistence type="inferred from homology"/>
<evidence type="ECO:0000313" key="13">
    <source>
        <dbReference type="Proteomes" id="UP000324705"/>
    </source>
</evidence>
<dbReference type="PANTHER" id="PTHR23155">
    <property type="entry name" value="DISEASE RESISTANCE PROTEIN RP"/>
    <property type="match status" value="1"/>
</dbReference>
<dbReference type="AlphaFoldDB" id="A0A9R0QQM0"/>
<dbReference type="GO" id="GO:0016705">
    <property type="term" value="F:oxidoreductase activity, acting on paired donors, with incorporation or reduction of molecular oxygen"/>
    <property type="evidence" value="ECO:0007669"/>
    <property type="project" value="InterPro"/>
</dbReference>
<dbReference type="PANTHER" id="PTHR23155:SF1028">
    <property type="entry name" value="OS08G0174800 PROTEIN"/>
    <property type="match status" value="1"/>
</dbReference>
<dbReference type="InterPro" id="IPR017972">
    <property type="entry name" value="Cyt_P450_CS"/>
</dbReference>
<reference evidence="12 13" key="1">
    <citation type="submission" date="2017-09" db="EMBL/GenBank/DDBJ databases">
        <authorList>
            <consortium name="International Durum Wheat Genome Sequencing Consortium (IDWGSC)"/>
            <person name="Milanesi L."/>
        </authorList>
    </citation>
    <scope>NUCLEOTIDE SEQUENCE [LARGE SCALE GENOMIC DNA]</scope>
    <source>
        <strain evidence="13">cv. Svevo</strain>
    </source>
</reference>
<evidence type="ECO:0000256" key="2">
    <source>
        <dbReference type="ARBA" id="ARBA00022614"/>
    </source>
</evidence>
<dbReference type="InterPro" id="IPR044974">
    <property type="entry name" value="Disease_R_plants"/>
</dbReference>
<evidence type="ECO:0000256" key="3">
    <source>
        <dbReference type="ARBA" id="ARBA00022737"/>
    </source>
</evidence>
<dbReference type="PROSITE" id="PS00086">
    <property type="entry name" value="CYTOCHROME_P450"/>
    <property type="match status" value="1"/>
</dbReference>
<dbReference type="Gene3D" id="3.80.10.10">
    <property type="entry name" value="Ribonuclease Inhibitor"/>
    <property type="match status" value="1"/>
</dbReference>
<evidence type="ECO:0000256" key="7">
    <source>
        <dbReference type="SAM" id="MobiDB-lite"/>
    </source>
</evidence>
<dbReference type="Pfam" id="PF23559">
    <property type="entry name" value="WHD_DRP"/>
    <property type="match status" value="1"/>
</dbReference>